<proteinExistence type="predicted"/>
<accession>A0ABU0A2S0</accession>
<keyword evidence="1" id="KW-0812">Transmembrane</keyword>
<comment type="caution">
    <text evidence="2">The sequence shown here is derived from an EMBL/GenBank/DDBJ whole genome shotgun (WGS) entry which is preliminary data.</text>
</comment>
<dbReference type="Proteomes" id="UP001230005">
    <property type="component" value="Unassembled WGS sequence"/>
</dbReference>
<sequence>MGYLFAAYTIIWLLIGGYVLFLGKRQKAAIKEVRFLKELIEK</sequence>
<evidence type="ECO:0000313" key="2">
    <source>
        <dbReference type="EMBL" id="MDQ0257789.1"/>
    </source>
</evidence>
<keyword evidence="1" id="KW-0472">Membrane</keyword>
<evidence type="ECO:0000256" key="1">
    <source>
        <dbReference type="SAM" id="Phobius"/>
    </source>
</evidence>
<keyword evidence="1" id="KW-1133">Transmembrane helix</keyword>
<organism evidence="2 3">
    <name type="scientific">Evansella vedderi</name>
    <dbReference type="NCBI Taxonomy" id="38282"/>
    <lineage>
        <taxon>Bacteria</taxon>
        <taxon>Bacillati</taxon>
        <taxon>Bacillota</taxon>
        <taxon>Bacilli</taxon>
        <taxon>Bacillales</taxon>
        <taxon>Bacillaceae</taxon>
        <taxon>Evansella</taxon>
    </lineage>
</organism>
<dbReference type="InterPro" id="IPR030888">
    <property type="entry name" value="Put_ccm"/>
</dbReference>
<reference evidence="2 3" key="1">
    <citation type="submission" date="2023-07" db="EMBL/GenBank/DDBJ databases">
        <title>Genomic Encyclopedia of Type Strains, Phase IV (KMG-IV): sequencing the most valuable type-strain genomes for metagenomic binning, comparative biology and taxonomic classification.</title>
        <authorList>
            <person name="Goeker M."/>
        </authorList>
    </citation>
    <scope>NUCLEOTIDE SEQUENCE [LARGE SCALE GENOMIC DNA]</scope>
    <source>
        <strain evidence="2 3">DSM 9768</strain>
    </source>
</reference>
<feature type="transmembrane region" description="Helical" evidence="1">
    <location>
        <begin position="6"/>
        <end position="23"/>
    </location>
</feature>
<keyword evidence="3" id="KW-1185">Reference proteome</keyword>
<dbReference type="EMBL" id="JAUSUG010000034">
    <property type="protein sequence ID" value="MDQ0257789.1"/>
    <property type="molecule type" value="Genomic_DNA"/>
</dbReference>
<dbReference type="NCBIfam" id="TIGR04391">
    <property type="entry name" value="CcmD_alt_fam"/>
    <property type="match status" value="1"/>
</dbReference>
<dbReference type="RefSeq" id="WP_307332067.1">
    <property type="nucleotide sequence ID" value="NZ_JAUSUG010000034.1"/>
</dbReference>
<protein>
    <submittedName>
        <fullName evidence="2">CcmD family protein</fullName>
    </submittedName>
</protein>
<evidence type="ECO:0000313" key="3">
    <source>
        <dbReference type="Proteomes" id="UP001230005"/>
    </source>
</evidence>
<name>A0ABU0A2S0_9BACI</name>
<gene>
    <name evidence="2" type="ORF">J2S74_005251</name>
</gene>